<dbReference type="Gene3D" id="3.30.200.20">
    <property type="entry name" value="Phosphorylase Kinase, domain 1"/>
    <property type="match status" value="1"/>
</dbReference>
<dbReference type="PROSITE" id="PS00107">
    <property type="entry name" value="PROTEIN_KINASE_ATP"/>
    <property type="match status" value="1"/>
</dbReference>
<protein>
    <submittedName>
        <fullName evidence="13">Uncharacterized protein</fullName>
    </submittedName>
</protein>
<dbReference type="SUPFAM" id="SSF52058">
    <property type="entry name" value="L domain-like"/>
    <property type="match status" value="1"/>
</dbReference>
<dbReference type="InterPro" id="IPR011009">
    <property type="entry name" value="Kinase-like_dom_sf"/>
</dbReference>
<dbReference type="InterPro" id="IPR012341">
    <property type="entry name" value="6hp_glycosidase-like_sf"/>
</dbReference>
<dbReference type="EMBL" id="MDYQ01000150">
    <property type="protein sequence ID" value="PRP80407.1"/>
    <property type="molecule type" value="Genomic_DNA"/>
</dbReference>
<feature type="region of interest" description="Disordered" evidence="9">
    <location>
        <begin position="3357"/>
        <end position="3467"/>
    </location>
</feature>
<dbReference type="SUPFAM" id="SSF54928">
    <property type="entry name" value="RNA-binding domain, RBD"/>
    <property type="match status" value="2"/>
</dbReference>
<evidence type="ECO:0000256" key="10">
    <source>
        <dbReference type="SAM" id="Phobius"/>
    </source>
</evidence>
<dbReference type="GO" id="GO:0003723">
    <property type="term" value="F:RNA binding"/>
    <property type="evidence" value="ECO:0007669"/>
    <property type="project" value="UniProtKB-UniRule"/>
</dbReference>
<comment type="caution">
    <text evidence="13">The sequence shown here is derived from an EMBL/GenBank/DDBJ whole genome shotgun (WGS) entry which is preliminary data.</text>
</comment>
<dbReference type="GO" id="GO:0005524">
    <property type="term" value="F:ATP binding"/>
    <property type="evidence" value="ECO:0007669"/>
    <property type="project" value="UniProtKB-UniRule"/>
</dbReference>
<feature type="compositionally biased region" description="Polar residues" evidence="9">
    <location>
        <begin position="3259"/>
        <end position="3285"/>
    </location>
</feature>
<gene>
    <name evidence="13" type="ORF">PROFUN_11953</name>
</gene>
<dbReference type="InterPro" id="IPR000504">
    <property type="entry name" value="RRM_dom"/>
</dbReference>
<dbReference type="SMART" id="SM00219">
    <property type="entry name" value="TyrKc"/>
    <property type="match status" value="1"/>
</dbReference>
<dbReference type="InterPro" id="IPR000719">
    <property type="entry name" value="Prot_kinase_dom"/>
</dbReference>
<evidence type="ECO:0000256" key="8">
    <source>
        <dbReference type="PROSITE-ProRule" id="PRU10141"/>
    </source>
</evidence>
<dbReference type="SMART" id="SM00360">
    <property type="entry name" value="RRM"/>
    <property type="match status" value="2"/>
</dbReference>
<keyword evidence="6 8" id="KW-0067">ATP-binding</keyword>
<dbReference type="FunFam" id="3.80.10.10:FF:000041">
    <property type="entry name" value="LRR receptor-like serine/threonine-protein kinase ERECTA"/>
    <property type="match status" value="1"/>
</dbReference>
<feature type="region of interest" description="Disordered" evidence="9">
    <location>
        <begin position="2345"/>
        <end position="2375"/>
    </location>
</feature>
<dbReference type="InterPro" id="IPR008266">
    <property type="entry name" value="Tyr_kinase_AS"/>
</dbReference>
<dbReference type="CDD" id="cd21618">
    <property type="entry name" value="RRM_AtNSRA_like"/>
    <property type="match status" value="1"/>
</dbReference>
<dbReference type="InterPro" id="IPR011044">
    <property type="entry name" value="Quino_amine_DH_bsu"/>
</dbReference>
<dbReference type="PANTHER" id="PTHR48007">
    <property type="entry name" value="LEUCINE-RICH REPEAT RECEPTOR-LIKE PROTEIN KINASE PXC1"/>
    <property type="match status" value="1"/>
</dbReference>
<evidence type="ECO:0000256" key="5">
    <source>
        <dbReference type="ARBA" id="ARBA00022777"/>
    </source>
</evidence>
<name>A0A2P6N8W8_9EUKA</name>
<dbReference type="Pfam" id="PF00076">
    <property type="entry name" value="RRM_1"/>
    <property type="match status" value="2"/>
</dbReference>
<feature type="domain" description="Protein kinase" evidence="11">
    <location>
        <begin position="1747"/>
        <end position="2012"/>
    </location>
</feature>
<dbReference type="Pfam" id="PF00560">
    <property type="entry name" value="LRR_1"/>
    <property type="match status" value="2"/>
</dbReference>
<feature type="domain" description="RRM" evidence="12">
    <location>
        <begin position="11"/>
        <end position="88"/>
    </location>
</feature>
<dbReference type="Pfam" id="PF07714">
    <property type="entry name" value="PK_Tyr_Ser-Thr"/>
    <property type="match status" value="1"/>
</dbReference>
<feature type="transmembrane region" description="Helical" evidence="10">
    <location>
        <begin position="2380"/>
        <end position="2400"/>
    </location>
</feature>
<dbReference type="PROSITE" id="PS50102">
    <property type="entry name" value="RRM"/>
    <property type="match status" value="2"/>
</dbReference>
<dbReference type="GO" id="GO:0016603">
    <property type="term" value="F:glutaminyl-peptide cyclotransferase activity"/>
    <property type="evidence" value="ECO:0007669"/>
    <property type="project" value="InterPro"/>
</dbReference>
<dbReference type="InterPro" id="IPR011050">
    <property type="entry name" value="Pectin_lyase_fold/virulence"/>
</dbReference>
<evidence type="ECO:0000256" key="6">
    <source>
        <dbReference type="ARBA" id="ARBA00022840"/>
    </source>
</evidence>
<sequence>MEHNINNNVSSTLFLAELPFDITQEDLVSIFEVYDGFQSARIRKDKNNNLVAFLEFSDADAAATAKSNAQGIKFGITDKLLVVQFAYKGSRSRSRCSDINLSYNEGENMHGEGVDLFLAFRDSAGLNSSMGSLNLSGGIPYSPSHYHTTTTPSPQTNHLGRQPFNGIDYMDQIKSSFPDQPQVRLHQLDPAAGLTAMCDLFKEREELMSGLNSLFPGYRVDRNPNGECLVVVVPEGNTIPPAFLGKGVQTVQPITPGMNIPSLFNNGQNTLSSSPNYLPNSSFLPFDAGSPFHFSTPPFGNGVFLGTPPSSLNPQIHPFPSPSLPPHLRSRGMQSSGQDLPLSSSLPPFYSTGPSSFNYPQSQQIPEEASSTLYVEGLPLDATEREVAHIFRQWPGYQSLRILQKDGKLFTGRTYNLCFVEFDNKHQATLAMQHIQGYRIDKNDNKGIVITYAKTERKERRKTISSLPMPVPSLTIYLVGLNPHEQSRLWLSPLTSRACQMSHQRSRVSVCSLIFDLSVVELLYMAWLYLWRSSGSEGPVLNSDLRRVPRNGGDRRLWGATSPVVKIKAASLHIANLSSLPHSSRYGVREDCCGLSKIQTYTQGMALFGLALLLAAAVLCTAQTSTELVALQRQALIDLYHSTNGDNWRTNTHWLNDTLGFCEWSGVSCYSQDRTITNLNLQENNLNGTLPNNIGDLGYTVGTFQLDNNPLLTGILPPSMANFVNVWLFGLAGTNLQGPPPLLYRYAQLTTFVISGSNFSGPFPISLCSLPQMREIQIERNHFTGPIPSCVSNFTKLNLFHLNDNLFNGTIPQSLCNSPTLREIYLQNNQFEGQIPPCIGNLTSLKQLFLQGNRLSGSIPSSLSGLTSIDTIYLYSNRLTGSIPHLNSTLLRNVEVQDNRLSGDLPDLSGCTILETLRFENNMITGIVPNWTKQLRTITAQNTYIHGINVTQSDSPLWSNCGFNDNYIPCPITSTLLLNQCHLSPTDCISPPYIFTLYTDDFLFELGKIAAQDFPNVVITFTGGDYPGFTFNLPNSDVTFIFDANVDVRFNGSISINVKTLQTVRSFSIYNAQSDVLLDVTATSVNVTGLYMTNCAATRGINLKVDTVAMDTVVILHNRLSSVLGMVSTSNFSMSNSRMEDNGGNSTISLSAGDVDQFLLENITFSGQKRGLYMSTNTISSLFLDNLIANRHNGGAIIVQTQTLDVLSVRNANFSTNSISNNGAAMSINATTYLGDIRVDSTTISGHQAIQGGAVYITSPSIASITLSSSSLSQNRALYHGGAIHVETRQNMNWNVMDSSFTNNQGSGGSGGAIYLKTDGNVTFSLLGSSLNGNQAVGGGAIYLNSSLGLLNQLNLVDVKVEDNQASGSGGAFYLEAKGIENVTLNGVHFSNNSGGSGGAFSLVARQGVEQLSLSSVNATSNTAAQRGGFLQVSAQTGTMSVISSQFTSNRGGTDGGAFYLGGLIDLSVSSGTFQSNTADRGGGVYGQFMRNLIVYNNTLFRDNRGGQGGGMFVGTMSTGSVTNMSISFFESNSATSGGALLLMMGDYSVVAPAKQKRDNSVVYMNKMTFTNNNATFGGALLLYGYAEISETTFSVNTAQYGSAVALMNNSVMAIQSVGFDQNSVYLSNSRILSSSGVFVVVVCSQGQSASNNGYLYCPQDNSTNSNDTNNTVTNTTSSIAPAADGGAPSWIIIVAVVVAVAVLALMISIIVVVLKRRREASEPDSEAVPMQLTSLSGNNVIYYRDLDKMTQVGRGAFGVVYRAEWREIQVAVKQLLDMQHVEASQLDEFSREVALLQSLKHHPNLVMFIGISVSPDPISLITEFCVGGNLLDFLRTNKGDIKLEMKQKLILGIASGMLHLHTENIVHRDLAARNVLLSDNFVPKISDFGLSRKIDSVDDTQKTKSTIGPLKWMAPEAIVKKEYSSKSDVYSFSMTMWEILTEGVDLYAELSPVNTAIAVTTEGLRPIVSPEVEAISPRLVSIMKRCWHTLPGERPTFGAICKWLKEDQSHLTPVAVVSEIDVEDRKDGVYQQISSLEKKEAVVPVKIQKQWTLTVPSKPEDVRLCDRFLQENGNRCSSNPHFGFANKRHHIMWRLFLLVTYLIHVNGRLADGPLWTYTVVQSYPHDAKAFTQGLYWDHEDDSLYEGTGLHGSSWLRKVELQTGKVLKEKSIEHEYFGEGIVRFKEKIYQLTWQNRQILIYDRNFNRLSIERWNYEGWGITHDNEDLIVSDGTDAIRFLDPTHLNIKKTIRVTHNGIKIERLNELEYINGTIWANVWMTDYIIQIDPETGVVTGVLDLHGMRPRKHGEDVLNGIAYNEKTNQIYVTGKLWAELYEVTFQPKVVSTKTKDVTPPTRKEPKSYTRVERDNTPDSSNGVTSRALVLGVTVFLIAIVTGIYFCIQKRRVHQPTGCSISFVLGEERQRGKRQEGEGCWGGERKRKEEEEIKTFCAFDRLSFGLILLLLHHVASDEEKRQFPSMSLTNWLDLAITWSGPRDIPSGPPIRAPGITSFRLGDDFSASCLSLDSFSLQLVDDAGTHLYTNSTLFDGPVDFKPKEGAFIHNLSNYDGTPLPFNLSRTIYLPPKEQFYLIRYDVKIPEGGNPSTVRLLDYVGSTQPSNWGKNLYAWNDNTNDLWMVDLRSAGGFYFGTSYYPSDTDAQFQVEAASTGPYNGIKTPWSQFSDNGTIVNSTTAYQDQQVSIGQLGSVTLSPGGEVSLYFFRILQTDWKGVTDVAKRIRGNGPKYWVQKTAERYVEFLQKGKQPKGLSPAAQNFYENSILFMKHSQNPVLGTFVASFHPVYGFKVWARDASFSAMIMDSAGYHEEAALYLQWMSKAELRRGSQNEVLGFHTCYDWWTGQPVGFVEPQYDNAGAFIMAVLYHYKLTNDTSFLRKTMKQVRNIEKFFEKNVGLYGLAPSDYSIWEESSDPITGTPLPTAYFSFTQGMSYGGLISASILEDIVKNDKNARKCEERAREIKSAVLDHMWVKEGDSGYFARSIWSDTHEIDTRVDSGSLSLLFTGLVDDVSQRKSHLSKVNQNLTRLDYGVGRYWGDVFFYKSKWNPGHVAEVGDATPPWGVVTMFLAWAELMEGTNINNRLQWMLDHSADGLPVGEAIDGVSGQFVMSSCPDLYEYAGVYVWTVLMSQGLAGFPNPQTWRMRVAPDKFGSTSSGQFQLESRSWTMGNSLSLLTNCLPQDREEEGVPHDNVSPPSALKNPLEQKKALAPKPLNEEEEGSDWEAFEDNFGSIPDGTVDPRKSTRHVKSTPVNSSRDNISPLSTLSVSPSKSTVNPKENFLRDSASSENKSSRTNSITKPSVPTKPLPPAAEDMSKEEADFLSDMAVQYVPPKRAEPVGRHASAPVVMQPTGQELPPVKALSPKTAPVSPKTTPPPTKSRTPDMSTPSEENMAITSPSRLKSISFLEDENEAEEVSATGDLGSGGWGDDDFEMDLDDEPKEPVVKLGTRGSIDYTKTR</sequence>
<dbReference type="Pfam" id="PF05096">
    <property type="entry name" value="Glu_cyclase_2"/>
    <property type="match status" value="1"/>
</dbReference>
<dbReference type="PRINTS" id="PR00109">
    <property type="entry name" value="TYRKINASE"/>
</dbReference>
<keyword evidence="4 8" id="KW-0547">Nucleotide-binding</keyword>
<feature type="region of interest" description="Disordered" evidence="9">
    <location>
        <begin position="3192"/>
        <end position="3324"/>
    </location>
</feature>
<dbReference type="PROSITE" id="PS50011">
    <property type="entry name" value="PROTEIN_KINASE_DOM"/>
    <property type="match status" value="1"/>
</dbReference>
<feature type="compositionally biased region" description="Acidic residues" evidence="9">
    <location>
        <begin position="3225"/>
        <end position="3236"/>
    </location>
</feature>
<dbReference type="InterPro" id="IPR020635">
    <property type="entry name" value="Tyr_kinase_cat_dom"/>
</dbReference>
<evidence type="ECO:0000259" key="11">
    <source>
        <dbReference type="PROSITE" id="PS50011"/>
    </source>
</evidence>
<dbReference type="InterPro" id="IPR001611">
    <property type="entry name" value="Leu-rich_rpt"/>
</dbReference>
<evidence type="ECO:0000256" key="7">
    <source>
        <dbReference type="PROSITE-ProRule" id="PRU00176"/>
    </source>
</evidence>
<keyword evidence="2" id="KW-0808">Transferase</keyword>
<feature type="compositionally biased region" description="Polar residues" evidence="9">
    <location>
        <begin position="3392"/>
        <end position="3410"/>
    </location>
</feature>
<keyword evidence="5" id="KW-0418">Kinase</keyword>
<dbReference type="InterPro" id="IPR008928">
    <property type="entry name" value="6-hairpin_glycosidase_sf"/>
</dbReference>
<evidence type="ECO:0000313" key="13">
    <source>
        <dbReference type="EMBL" id="PRP80407.1"/>
    </source>
</evidence>
<dbReference type="InterPro" id="IPR007788">
    <property type="entry name" value="QCT"/>
</dbReference>
<evidence type="ECO:0000256" key="2">
    <source>
        <dbReference type="ARBA" id="ARBA00022679"/>
    </source>
</evidence>
<dbReference type="CDD" id="cd13999">
    <property type="entry name" value="STKc_MAP3K-like"/>
    <property type="match status" value="1"/>
</dbReference>
<dbReference type="PROSITE" id="PS00109">
    <property type="entry name" value="PROTEIN_KINASE_TYR"/>
    <property type="match status" value="1"/>
</dbReference>
<dbReference type="Gene3D" id="3.30.70.330">
    <property type="match status" value="2"/>
</dbReference>
<organism evidence="13 14">
    <name type="scientific">Planoprotostelium fungivorum</name>
    <dbReference type="NCBI Taxonomy" id="1890364"/>
    <lineage>
        <taxon>Eukaryota</taxon>
        <taxon>Amoebozoa</taxon>
        <taxon>Evosea</taxon>
        <taxon>Variosea</taxon>
        <taxon>Cavosteliida</taxon>
        <taxon>Cavosteliaceae</taxon>
        <taxon>Planoprotostelium</taxon>
    </lineage>
</organism>
<evidence type="ECO:0000256" key="3">
    <source>
        <dbReference type="ARBA" id="ARBA00022737"/>
    </source>
</evidence>
<dbReference type="SMART" id="SM00710">
    <property type="entry name" value="PbH1"/>
    <property type="match status" value="10"/>
</dbReference>
<evidence type="ECO:0000256" key="9">
    <source>
        <dbReference type="SAM" id="MobiDB-lite"/>
    </source>
</evidence>
<dbReference type="OrthoDB" id="15235at2759"/>
<dbReference type="GO" id="GO:0004713">
    <property type="term" value="F:protein tyrosine kinase activity"/>
    <property type="evidence" value="ECO:0007669"/>
    <property type="project" value="InterPro"/>
</dbReference>
<evidence type="ECO:0000313" key="14">
    <source>
        <dbReference type="Proteomes" id="UP000241769"/>
    </source>
</evidence>
<feature type="region of interest" description="Disordered" evidence="9">
    <location>
        <begin position="320"/>
        <end position="345"/>
    </location>
</feature>
<feature type="domain" description="RRM" evidence="12">
    <location>
        <begin position="371"/>
        <end position="455"/>
    </location>
</feature>
<feature type="binding site" evidence="8">
    <location>
        <position position="1774"/>
    </location>
    <ligand>
        <name>ATP</name>
        <dbReference type="ChEBI" id="CHEBI:30616"/>
    </ligand>
</feature>
<dbReference type="GO" id="GO:0005975">
    <property type="term" value="P:carbohydrate metabolic process"/>
    <property type="evidence" value="ECO:0007669"/>
    <property type="project" value="InterPro"/>
</dbReference>
<keyword evidence="7" id="KW-0694">RNA-binding</keyword>
<keyword evidence="10" id="KW-0472">Membrane</keyword>
<dbReference type="Gene3D" id="3.80.10.10">
    <property type="entry name" value="Ribonuclease Inhibitor"/>
    <property type="match status" value="3"/>
</dbReference>
<dbReference type="InterPro" id="IPR012677">
    <property type="entry name" value="Nucleotide-bd_a/b_plait_sf"/>
</dbReference>
<keyword evidence="10" id="KW-0812">Transmembrane</keyword>
<dbReference type="FunFam" id="3.30.200.20:FF:000180">
    <property type="entry name" value="serine/threonine-protein kinase STY46-like"/>
    <property type="match status" value="1"/>
</dbReference>
<keyword evidence="10" id="KW-1133">Transmembrane helix</keyword>
<dbReference type="STRING" id="1890364.A0A2P6N8W8"/>
<dbReference type="InterPro" id="IPR001245">
    <property type="entry name" value="Ser-Thr/Tyr_kinase_cat_dom"/>
</dbReference>
<proteinExistence type="predicted"/>
<dbReference type="Gene3D" id="1.10.510.10">
    <property type="entry name" value="Transferase(Phosphotransferase) domain 1"/>
    <property type="match status" value="1"/>
</dbReference>
<dbReference type="InterPro" id="IPR046959">
    <property type="entry name" value="PRK1-6/SRF4-like"/>
</dbReference>
<feature type="compositionally biased region" description="Low complexity" evidence="9">
    <location>
        <begin position="3371"/>
        <end position="3380"/>
    </location>
</feature>
<dbReference type="InterPro" id="IPR035979">
    <property type="entry name" value="RBD_domain_sf"/>
</dbReference>
<dbReference type="PANTHER" id="PTHR48007:SF4">
    <property type="entry name" value="LEUCINE-RICH REPEAT RECEPTOR-LIKE PROTEIN KINASE PXC1"/>
    <property type="match status" value="1"/>
</dbReference>
<dbReference type="InParanoid" id="A0A2P6N8W8"/>
<accession>A0A2P6N8W8</accession>
<keyword evidence="3" id="KW-0677">Repeat</keyword>
<keyword evidence="14" id="KW-1185">Reference proteome</keyword>
<feature type="compositionally biased region" description="Acidic residues" evidence="9">
    <location>
        <begin position="3436"/>
        <end position="3448"/>
    </location>
</feature>
<dbReference type="Gene3D" id="1.50.10.10">
    <property type="match status" value="1"/>
</dbReference>
<dbReference type="InterPro" id="IPR017441">
    <property type="entry name" value="Protein_kinase_ATP_BS"/>
</dbReference>
<dbReference type="InterPro" id="IPR032675">
    <property type="entry name" value="LRR_dom_sf"/>
</dbReference>
<dbReference type="SUPFAM" id="SSF56112">
    <property type="entry name" value="Protein kinase-like (PK-like)"/>
    <property type="match status" value="1"/>
</dbReference>
<dbReference type="SUPFAM" id="SSF50969">
    <property type="entry name" value="YVTN repeat-like/Quinoprotein amine dehydrogenase"/>
    <property type="match status" value="1"/>
</dbReference>
<feature type="transmembrane region" description="Helical" evidence="10">
    <location>
        <begin position="1691"/>
        <end position="1715"/>
    </location>
</feature>
<dbReference type="SUPFAM" id="SSF51126">
    <property type="entry name" value="Pectin lyase-like"/>
    <property type="match status" value="2"/>
</dbReference>
<dbReference type="InterPro" id="IPR006626">
    <property type="entry name" value="PbH1"/>
</dbReference>
<dbReference type="Proteomes" id="UP000241769">
    <property type="component" value="Unassembled WGS sequence"/>
</dbReference>
<feature type="compositionally biased region" description="Polar residues" evidence="9">
    <location>
        <begin position="3293"/>
        <end position="3310"/>
    </location>
</feature>
<evidence type="ECO:0000256" key="4">
    <source>
        <dbReference type="ARBA" id="ARBA00022741"/>
    </source>
</evidence>
<evidence type="ECO:0000256" key="1">
    <source>
        <dbReference type="ARBA" id="ARBA00022614"/>
    </source>
</evidence>
<reference evidence="13 14" key="1">
    <citation type="journal article" date="2018" name="Genome Biol. Evol.">
        <title>Multiple Roots of Fruiting Body Formation in Amoebozoa.</title>
        <authorList>
            <person name="Hillmann F."/>
            <person name="Forbes G."/>
            <person name="Novohradska S."/>
            <person name="Ferling I."/>
            <person name="Riege K."/>
            <person name="Groth M."/>
            <person name="Westermann M."/>
            <person name="Marz M."/>
            <person name="Spaller T."/>
            <person name="Winckler T."/>
            <person name="Schaap P."/>
            <person name="Glockner G."/>
        </authorList>
    </citation>
    <scope>NUCLEOTIDE SEQUENCE [LARGE SCALE GENOMIC DNA]</scope>
    <source>
        <strain evidence="13 14">Jena</strain>
    </source>
</reference>
<feature type="compositionally biased region" description="Basic and acidic residues" evidence="9">
    <location>
        <begin position="2346"/>
        <end position="2369"/>
    </location>
</feature>
<evidence type="ECO:0000259" key="12">
    <source>
        <dbReference type="PROSITE" id="PS50102"/>
    </source>
</evidence>
<dbReference type="SUPFAM" id="SSF48208">
    <property type="entry name" value="Six-hairpin glycosidases"/>
    <property type="match status" value="1"/>
</dbReference>
<keyword evidence="1" id="KW-0433">Leucine-rich repeat</keyword>